<proteinExistence type="predicted"/>
<reference evidence="2 5" key="2">
    <citation type="submission" date="2024-06" db="EMBL/GenBank/DDBJ databases">
        <title>Genomic Encyclopedia of Type Strains, Phase IV (KMG-IV): sequencing the most valuable type-strain genomes for metagenomic binning, comparative biology and taxonomic classification.</title>
        <authorList>
            <person name="Goeker M."/>
        </authorList>
    </citation>
    <scope>NUCLEOTIDE SEQUENCE [LARGE SCALE GENOMIC DNA]</scope>
    <source>
        <strain evidence="2 5">D-501</strain>
    </source>
</reference>
<feature type="transmembrane region" description="Helical" evidence="1">
    <location>
        <begin position="175"/>
        <end position="198"/>
    </location>
</feature>
<sequence>MTEPDIGQSSRVLPLRFTASGSEYFRIWVVNLLLTVVTLGLYLPFARARQLRYFHENTLIDGAPLAFHGDPWKMLRGYLIVGAALLIYLVGSQFAPLLAVGAALLGTLAWPWLLCSALRFRLGQTSWRGLRFGFVGTVAEAYRVFLPLIVLLGTVLALSPILAPDAPAEGELTAPPVWLIGLFLTAMLGLYACGPWILLRLMRYRLDHCTFAGEQSRLEGVRVRDLWKLGAKSMLLMIAAGLGIGLLSMAVSMVLPPAMFVLGPLAYLALVTLMMAYSGARMQNLLWNHVRSRHLSFASQLSFSALWGLLLKNAMLTGLTLGLYWPFAAVAAARMKLEAMSITTDCPVEHFLGTPATREPGAIGEAADDLLGIDVAF</sequence>
<reference evidence="3 4" key="1">
    <citation type="submission" date="2019-02" db="EMBL/GenBank/DDBJ databases">
        <title>Complete Genome Sequence and Methylome Analysis of Sphaerotilus natans subsp. sulfidivorans D-507.</title>
        <authorList>
            <person name="Fomenkov A."/>
            <person name="Gridneva E."/>
            <person name="Smolyakov D."/>
            <person name="Dubinina G."/>
            <person name="Vincze T."/>
            <person name="Grabovich M."/>
            <person name="Roberts R.J."/>
        </authorList>
    </citation>
    <scope>NUCLEOTIDE SEQUENCE [LARGE SCALE GENOMIC DNA]</scope>
    <source>
        <strain evidence="3 4">D-507</strain>
    </source>
</reference>
<evidence type="ECO:0000313" key="5">
    <source>
        <dbReference type="Proteomes" id="UP001549111"/>
    </source>
</evidence>
<name>A0A5C1Q0F8_9BURK</name>
<keyword evidence="1" id="KW-1133">Transmembrane helix</keyword>
<accession>A0A5C1Q0F8</accession>
<dbReference type="RefSeq" id="WP_149502318.1">
    <property type="nucleotide sequence ID" value="NZ_CP035708.1"/>
</dbReference>
<dbReference type="Proteomes" id="UP000323522">
    <property type="component" value="Chromosome"/>
</dbReference>
<feature type="transmembrane region" description="Helical" evidence="1">
    <location>
        <begin position="97"/>
        <end position="120"/>
    </location>
</feature>
<feature type="transmembrane region" description="Helical" evidence="1">
    <location>
        <begin position="25"/>
        <end position="45"/>
    </location>
</feature>
<dbReference type="AlphaFoldDB" id="A0A5C1Q0F8"/>
<dbReference type="Proteomes" id="UP001549111">
    <property type="component" value="Unassembled WGS sequence"/>
</dbReference>
<organism evidence="3 4">
    <name type="scientific">Sphaerotilus sulfidivorans</name>
    <dbReference type="NCBI Taxonomy" id="639200"/>
    <lineage>
        <taxon>Bacteria</taxon>
        <taxon>Pseudomonadati</taxon>
        <taxon>Pseudomonadota</taxon>
        <taxon>Betaproteobacteria</taxon>
        <taxon>Burkholderiales</taxon>
        <taxon>Sphaerotilaceae</taxon>
        <taxon>Sphaerotilus</taxon>
    </lineage>
</organism>
<evidence type="ECO:0000313" key="4">
    <source>
        <dbReference type="Proteomes" id="UP000323522"/>
    </source>
</evidence>
<evidence type="ECO:0000256" key="1">
    <source>
        <dbReference type="SAM" id="Phobius"/>
    </source>
</evidence>
<gene>
    <name evidence="2" type="ORF">ABIC99_001681</name>
    <name evidence="3" type="ORF">EWH46_01295</name>
</gene>
<dbReference type="Pfam" id="PF05987">
    <property type="entry name" value="DUF898"/>
    <property type="match status" value="1"/>
</dbReference>
<dbReference type="KEGG" id="snn:EWH46_01295"/>
<dbReference type="EMBL" id="JBEPLS010000005">
    <property type="protein sequence ID" value="MET3603868.1"/>
    <property type="molecule type" value="Genomic_DNA"/>
</dbReference>
<keyword evidence="5" id="KW-1185">Reference proteome</keyword>
<feature type="transmembrane region" description="Helical" evidence="1">
    <location>
        <begin position="75"/>
        <end position="91"/>
    </location>
</feature>
<evidence type="ECO:0000313" key="2">
    <source>
        <dbReference type="EMBL" id="MET3603868.1"/>
    </source>
</evidence>
<dbReference type="InterPro" id="IPR010295">
    <property type="entry name" value="DUF898"/>
</dbReference>
<feature type="transmembrane region" description="Helical" evidence="1">
    <location>
        <begin position="261"/>
        <end position="280"/>
    </location>
</feature>
<dbReference type="EMBL" id="CP035708">
    <property type="protein sequence ID" value="QEM99541.1"/>
    <property type="molecule type" value="Genomic_DNA"/>
</dbReference>
<keyword evidence="1" id="KW-0812">Transmembrane</keyword>
<feature type="transmembrane region" description="Helical" evidence="1">
    <location>
        <begin position="234"/>
        <end position="255"/>
    </location>
</feature>
<dbReference type="OrthoDB" id="9765721at2"/>
<protein>
    <submittedName>
        <fullName evidence="3">DUF898 domain-containing protein</fullName>
    </submittedName>
    <submittedName>
        <fullName evidence="2">Uncharacterized membrane protein YjgN (DUF898 family)</fullName>
    </submittedName>
</protein>
<evidence type="ECO:0000313" key="3">
    <source>
        <dbReference type="EMBL" id="QEM99541.1"/>
    </source>
</evidence>
<keyword evidence="1" id="KW-0472">Membrane</keyword>
<feature type="transmembrane region" description="Helical" evidence="1">
    <location>
        <begin position="141"/>
        <end position="163"/>
    </location>
</feature>